<proteinExistence type="predicted"/>
<evidence type="ECO:0000313" key="1">
    <source>
        <dbReference type="EMBL" id="VTR37395.1"/>
    </source>
</evidence>
<dbReference type="Gene3D" id="2.60.120.260">
    <property type="entry name" value="Galactose-binding domain-like"/>
    <property type="match status" value="1"/>
</dbReference>
<dbReference type="EMBL" id="CABEEZ010000095">
    <property type="protein sequence ID" value="VTR37395.1"/>
    <property type="molecule type" value="Genomic_DNA"/>
</dbReference>
<dbReference type="AlphaFoldDB" id="A0A4U9UU32"/>
<protein>
    <submittedName>
        <fullName evidence="1">Uncharacterized protein</fullName>
    </submittedName>
</protein>
<sequence length="164" mass="18294">MIDGCNESTNVCDWYISRHHGKIESRTTAENIQLYNNTNTTPRSGKQVLEVTSTIRGVNHGISCIVPVAAYQQPSATLWVKSAGITGNINVLLKWVGVSYFDQLGRPVIHKTSDSISYRTIKLSEATDWVNMTMQSFKSPKPAWATHFQIEINSSTAGCRKLLY</sequence>
<gene>
    <name evidence="1" type="ORF">NCTC12965_04066</name>
</gene>
<organism evidence="1">
    <name type="scientific">Serratia fonticola</name>
    <dbReference type="NCBI Taxonomy" id="47917"/>
    <lineage>
        <taxon>Bacteria</taxon>
        <taxon>Pseudomonadati</taxon>
        <taxon>Pseudomonadota</taxon>
        <taxon>Gammaproteobacteria</taxon>
        <taxon>Enterobacterales</taxon>
        <taxon>Yersiniaceae</taxon>
        <taxon>Serratia</taxon>
    </lineage>
</organism>
<reference evidence="1" key="1">
    <citation type="submission" date="2019-05" db="EMBL/GenBank/DDBJ databases">
        <authorList>
            <consortium name="Pathogen Informatics"/>
        </authorList>
    </citation>
    <scope>NUCLEOTIDE SEQUENCE [LARGE SCALE GENOMIC DNA]</scope>
    <source>
        <strain evidence="1">NCTC12965</strain>
    </source>
</reference>
<name>A0A4U9UU32_SERFO</name>
<accession>A0A4U9UU32</accession>